<dbReference type="InterPro" id="IPR023378">
    <property type="entry name" value="YheA/YmcA-like_dom_sf"/>
</dbReference>
<name>A0ABT8QTB5_9FIRM</name>
<sequence>MDQVEELMQKSIELGKTIAQTDVYKEFKKAEYDLFQNGEARKLVEDLQKMKQEHRGKMMAGIVLTEAEQEELKELEQTCIRNRQVLSSNEANTRFQEFMEQISSNIKNGIKSVDK</sequence>
<gene>
    <name evidence="1" type="ORF">M8H41_17260</name>
</gene>
<dbReference type="Proteomes" id="UP001176021">
    <property type="component" value="Unassembled WGS sequence"/>
</dbReference>
<dbReference type="InterPro" id="IPR010368">
    <property type="entry name" value="Com_YlbF"/>
</dbReference>
<protein>
    <submittedName>
        <fullName evidence="1">YlbF family regulator</fullName>
    </submittedName>
</protein>
<evidence type="ECO:0000313" key="2">
    <source>
        <dbReference type="Proteomes" id="UP001176021"/>
    </source>
</evidence>
<dbReference type="EMBL" id="JAMJEV010000015">
    <property type="protein sequence ID" value="MDO0824587.1"/>
    <property type="molecule type" value="Genomic_DNA"/>
</dbReference>
<evidence type="ECO:0000313" key="1">
    <source>
        <dbReference type="EMBL" id="MDO0824587.1"/>
    </source>
</evidence>
<accession>A0ABT8QTB5</accession>
<dbReference type="Pfam" id="PF06133">
    <property type="entry name" value="Com_YlbF"/>
    <property type="match status" value="1"/>
</dbReference>
<dbReference type="Gene3D" id="1.20.1500.10">
    <property type="entry name" value="YheA/YmcA-like"/>
    <property type="match status" value="1"/>
</dbReference>
<organism evidence="1 2">
    <name type="scientific">Desulfosporosinus nitroreducens</name>
    <dbReference type="NCBI Taxonomy" id="2018668"/>
    <lineage>
        <taxon>Bacteria</taxon>
        <taxon>Bacillati</taxon>
        <taxon>Bacillota</taxon>
        <taxon>Clostridia</taxon>
        <taxon>Eubacteriales</taxon>
        <taxon>Desulfitobacteriaceae</taxon>
        <taxon>Desulfosporosinus</taxon>
    </lineage>
</organism>
<keyword evidence="2" id="KW-1185">Reference proteome</keyword>
<reference evidence="1" key="1">
    <citation type="submission" date="2022-05" db="EMBL/GenBank/DDBJ databases">
        <title>Expanded diversity of anoxic marine methylotrophy in a Black Sea sulfate reducing microorganism.</title>
        <authorList>
            <person name="Fischer P.Q."/>
            <person name="Stams A.J.M."/>
            <person name="Villanueva L."/>
            <person name="Sousa D.Z."/>
        </authorList>
    </citation>
    <scope>NUCLEOTIDE SEQUENCE</scope>
    <source>
        <strain evidence="1">P130</strain>
    </source>
</reference>
<proteinExistence type="predicted"/>
<dbReference type="RefSeq" id="WP_298197867.1">
    <property type="nucleotide sequence ID" value="NZ_JAMJEV010000015.1"/>
</dbReference>
<dbReference type="SUPFAM" id="SSF158622">
    <property type="entry name" value="YheA/YmcA-like"/>
    <property type="match status" value="1"/>
</dbReference>
<comment type="caution">
    <text evidence="1">The sequence shown here is derived from an EMBL/GenBank/DDBJ whole genome shotgun (WGS) entry which is preliminary data.</text>
</comment>